<evidence type="ECO:0000313" key="4">
    <source>
        <dbReference type="Proteomes" id="UP000657372"/>
    </source>
</evidence>
<keyword evidence="2" id="KW-0732">Signal</keyword>
<feature type="chain" id="PRO_5046033070" evidence="2">
    <location>
        <begin position="35"/>
        <end position="745"/>
    </location>
</feature>
<reference evidence="3 4" key="1">
    <citation type="submission" date="2020-11" db="EMBL/GenBank/DDBJ databases">
        <title>WGS of Herminiimonas contaminans strain Marseille-Q4544 isolated from planarians Schmidtea mediterranea.</title>
        <authorList>
            <person name="Kangale L."/>
        </authorList>
    </citation>
    <scope>NUCLEOTIDE SEQUENCE [LARGE SCALE GENOMIC DNA]</scope>
    <source>
        <strain evidence="3 4">Marseille-Q4544</strain>
    </source>
</reference>
<keyword evidence="1" id="KW-0472">Membrane</keyword>
<evidence type="ECO:0000256" key="2">
    <source>
        <dbReference type="SAM" id="SignalP"/>
    </source>
</evidence>
<dbReference type="Gene3D" id="2.60.120.260">
    <property type="entry name" value="Galactose-binding domain-like"/>
    <property type="match status" value="1"/>
</dbReference>
<organism evidence="3 4">
    <name type="scientific">Herminiimonas contaminans</name>
    <dbReference type="NCBI Taxonomy" id="1111140"/>
    <lineage>
        <taxon>Bacteria</taxon>
        <taxon>Pseudomonadati</taxon>
        <taxon>Pseudomonadota</taxon>
        <taxon>Betaproteobacteria</taxon>
        <taxon>Burkholderiales</taxon>
        <taxon>Oxalobacteraceae</taxon>
        <taxon>Herminiimonas</taxon>
    </lineage>
</organism>
<keyword evidence="4" id="KW-1185">Reference proteome</keyword>
<evidence type="ECO:0000256" key="1">
    <source>
        <dbReference type="SAM" id="Phobius"/>
    </source>
</evidence>
<dbReference type="EMBL" id="JADOEL010000014">
    <property type="protein sequence ID" value="MBF8179048.1"/>
    <property type="molecule type" value="Genomic_DNA"/>
</dbReference>
<keyword evidence="1" id="KW-0812">Transmembrane</keyword>
<keyword evidence="1" id="KW-1133">Transmembrane helix</keyword>
<evidence type="ECO:0000313" key="3">
    <source>
        <dbReference type="EMBL" id="MBF8179048.1"/>
    </source>
</evidence>
<dbReference type="Proteomes" id="UP000657372">
    <property type="component" value="Unassembled WGS sequence"/>
</dbReference>
<feature type="transmembrane region" description="Helical" evidence="1">
    <location>
        <begin position="711"/>
        <end position="729"/>
    </location>
</feature>
<name>A0ABS0EW22_9BURK</name>
<comment type="caution">
    <text evidence="3">The sequence shown here is derived from an EMBL/GenBank/DDBJ whole genome shotgun (WGS) entry which is preliminary data.</text>
</comment>
<gene>
    <name evidence="3" type="ORF">IXC47_15275</name>
</gene>
<sequence length="745" mass="80111">MRVLNRISHPSRSSMLVPLAAAILLSTVTATASSADGVGRHFLQMASDQSVQRQVTLKELGITTPLIFTGVESQRELFLPVPAGVQVTNAALQFNASYLRADGGRTSMALSVDGYPTVARRLAEEQGDLSQGIAIPGQARADGFVKFGVKWSSVISETVCSDQRAPGNALRIEPSTRFTYSYDRSAIKSIATAWSALPPNPVLLVSGRNLTPDAYDTAWRMGLTIKRAGKRPRWMAMPAVGDTVNLSEISVPPELRSIPSFASLMNGDAKYKIKNNAEIAALFILGNQGQFRADLVVADAAMKTNLRNAMNALGAEIQASSPDASTIFQNWLKTDVAILDQKDEADQLSLVSFVGSPVIMVSAKGGKKAAALLDTLWRPIAAAKDLTVETAEALPVKASTVLLSQFGGINGTMDVSEKAERAVSFEIGELVGSGRLPSQVVFDLSAAPGTNGEAPVVSIFMNDYLLGARVMTADGQPHRVIVDIPYYTLAARNIIRIAFIRQSSKLQCHDVTSSFPVTIFPGSHLKLKQMAPGNNFVGIAARYAKESTLIVKDAWLQDALAMLPMTVRMADAAGLSSIHTQFSVLKQGEPLKPATPFLALDVAPEGKPTAEEHNGALVLNGAEKTPILQLKGLDRIGVAEVVEVNGQSGIRFYSVGKNMPVLTSSFRLAHGNLAVITDAGPVLQIDKNDPTDSRFAKEDNPQSLWQRHMEWWLAAIAVIIFILISARVAQVRRNKRKALEAQQGL</sequence>
<protein>
    <submittedName>
        <fullName evidence="3">Cellulose biosynthesis cyclic di-GMP-binding regulatory protein BcsB</fullName>
    </submittedName>
</protein>
<accession>A0ABS0EW22</accession>
<feature type="signal peptide" evidence="2">
    <location>
        <begin position="1"/>
        <end position="34"/>
    </location>
</feature>
<proteinExistence type="predicted"/>
<dbReference type="RefSeq" id="WP_195876185.1">
    <property type="nucleotide sequence ID" value="NZ_JADOEL010000014.1"/>
</dbReference>